<dbReference type="OrthoDB" id="1432691at2759"/>
<evidence type="ECO:0000313" key="1">
    <source>
        <dbReference type="EMBL" id="RDY10086.1"/>
    </source>
</evidence>
<sequence>MASCRRGWKQFGLEVVDLCHVPDVDLPADFRTPEFDKYKGSSCPGFTWLSYVYDDEILIHCFQDSLTGAALN</sequence>
<gene>
    <name evidence="1" type="ORF">CR513_05444</name>
</gene>
<name>A0A371I4Z3_MUCPR</name>
<proteinExistence type="predicted"/>
<dbReference type="AlphaFoldDB" id="A0A371I4Z3"/>
<organism evidence="1 2">
    <name type="scientific">Mucuna pruriens</name>
    <name type="common">Velvet bean</name>
    <name type="synonym">Dolichos pruriens</name>
    <dbReference type="NCBI Taxonomy" id="157652"/>
    <lineage>
        <taxon>Eukaryota</taxon>
        <taxon>Viridiplantae</taxon>
        <taxon>Streptophyta</taxon>
        <taxon>Embryophyta</taxon>
        <taxon>Tracheophyta</taxon>
        <taxon>Spermatophyta</taxon>
        <taxon>Magnoliopsida</taxon>
        <taxon>eudicotyledons</taxon>
        <taxon>Gunneridae</taxon>
        <taxon>Pentapetalae</taxon>
        <taxon>rosids</taxon>
        <taxon>fabids</taxon>
        <taxon>Fabales</taxon>
        <taxon>Fabaceae</taxon>
        <taxon>Papilionoideae</taxon>
        <taxon>50 kb inversion clade</taxon>
        <taxon>NPAAA clade</taxon>
        <taxon>indigoferoid/millettioid clade</taxon>
        <taxon>Phaseoleae</taxon>
        <taxon>Mucuna</taxon>
    </lineage>
</organism>
<feature type="non-terminal residue" evidence="1">
    <location>
        <position position="1"/>
    </location>
</feature>
<keyword evidence="2" id="KW-1185">Reference proteome</keyword>
<dbReference type="EMBL" id="QJKJ01000913">
    <property type="protein sequence ID" value="RDY10086.1"/>
    <property type="molecule type" value="Genomic_DNA"/>
</dbReference>
<accession>A0A371I4Z3</accession>
<evidence type="ECO:0000313" key="2">
    <source>
        <dbReference type="Proteomes" id="UP000257109"/>
    </source>
</evidence>
<protein>
    <submittedName>
        <fullName evidence="1">Uncharacterized protein</fullName>
    </submittedName>
</protein>
<dbReference type="Proteomes" id="UP000257109">
    <property type="component" value="Unassembled WGS sequence"/>
</dbReference>
<reference evidence="1" key="1">
    <citation type="submission" date="2018-05" db="EMBL/GenBank/DDBJ databases">
        <title>Draft genome of Mucuna pruriens seed.</title>
        <authorList>
            <person name="Nnadi N.E."/>
            <person name="Vos R."/>
            <person name="Hasami M.H."/>
            <person name="Devisetty U.K."/>
            <person name="Aguiy J.C."/>
        </authorList>
    </citation>
    <scope>NUCLEOTIDE SEQUENCE [LARGE SCALE GENOMIC DNA]</scope>
    <source>
        <strain evidence="1">JCA_2017</strain>
    </source>
</reference>
<comment type="caution">
    <text evidence="1">The sequence shown here is derived from an EMBL/GenBank/DDBJ whole genome shotgun (WGS) entry which is preliminary data.</text>
</comment>